<evidence type="ECO:0000313" key="2">
    <source>
        <dbReference type="EMBL" id="GFC84786.1"/>
    </source>
</evidence>
<sequence length="143" mass="15778">IDYFMTRKPSIPRRNIINWHYVRDDVLFSTIKVTKGREESEGDKTDESNDGSDDGSNDDNDETVKAGSDKDDDDNDDEEKLAKNDDEDTESDSHVTLTPVHPDGPQESSSVSSFVTIMLNPISDAGVESIFTMASSSIVSLQT</sequence>
<protein>
    <submittedName>
        <fullName evidence="2">Uncharacterized protein</fullName>
    </submittedName>
</protein>
<accession>A0A699RGC5</accession>
<feature type="region of interest" description="Disordered" evidence="1">
    <location>
        <begin position="33"/>
        <end position="110"/>
    </location>
</feature>
<name>A0A699RGC5_TANCI</name>
<feature type="compositionally biased region" description="Basic and acidic residues" evidence="1">
    <location>
        <begin position="35"/>
        <end position="47"/>
    </location>
</feature>
<organism evidence="2">
    <name type="scientific">Tanacetum cinerariifolium</name>
    <name type="common">Dalmatian daisy</name>
    <name type="synonym">Chrysanthemum cinerariifolium</name>
    <dbReference type="NCBI Taxonomy" id="118510"/>
    <lineage>
        <taxon>Eukaryota</taxon>
        <taxon>Viridiplantae</taxon>
        <taxon>Streptophyta</taxon>
        <taxon>Embryophyta</taxon>
        <taxon>Tracheophyta</taxon>
        <taxon>Spermatophyta</taxon>
        <taxon>Magnoliopsida</taxon>
        <taxon>eudicotyledons</taxon>
        <taxon>Gunneridae</taxon>
        <taxon>Pentapetalae</taxon>
        <taxon>asterids</taxon>
        <taxon>campanulids</taxon>
        <taxon>Asterales</taxon>
        <taxon>Asteraceae</taxon>
        <taxon>Asteroideae</taxon>
        <taxon>Anthemideae</taxon>
        <taxon>Anthemidinae</taxon>
        <taxon>Tanacetum</taxon>
    </lineage>
</organism>
<comment type="caution">
    <text evidence="2">The sequence shown here is derived from an EMBL/GenBank/DDBJ whole genome shotgun (WGS) entry which is preliminary data.</text>
</comment>
<feature type="compositionally biased region" description="Acidic residues" evidence="1">
    <location>
        <begin position="48"/>
        <end position="61"/>
    </location>
</feature>
<feature type="compositionally biased region" description="Acidic residues" evidence="1">
    <location>
        <begin position="70"/>
        <end position="90"/>
    </location>
</feature>
<gene>
    <name evidence="2" type="ORF">Tci_856756</name>
</gene>
<evidence type="ECO:0000256" key="1">
    <source>
        <dbReference type="SAM" id="MobiDB-lite"/>
    </source>
</evidence>
<feature type="non-terminal residue" evidence="2">
    <location>
        <position position="143"/>
    </location>
</feature>
<dbReference type="EMBL" id="BKCJ011096484">
    <property type="protein sequence ID" value="GFC84786.1"/>
    <property type="molecule type" value="Genomic_DNA"/>
</dbReference>
<proteinExistence type="predicted"/>
<feature type="non-terminal residue" evidence="2">
    <location>
        <position position="1"/>
    </location>
</feature>
<dbReference type="AlphaFoldDB" id="A0A699RGC5"/>
<reference evidence="2" key="1">
    <citation type="journal article" date="2019" name="Sci. Rep.">
        <title>Draft genome of Tanacetum cinerariifolium, the natural source of mosquito coil.</title>
        <authorList>
            <person name="Yamashiro T."/>
            <person name="Shiraishi A."/>
            <person name="Satake H."/>
            <person name="Nakayama K."/>
        </authorList>
    </citation>
    <scope>NUCLEOTIDE SEQUENCE</scope>
</reference>